<dbReference type="Pfam" id="PF01765">
    <property type="entry name" value="RRF"/>
    <property type="match status" value="1"/>
</dbReference>
<comment type="similarity">
    <text evidence="1">Belongs to the RRF family.</text>
</comment>
<dbReference type="Gene3D" id="1.10.132.20">
    <property type="entry name" value="Ribosome-recycling factor"/>
    <property type="match status" value="1"/>
</dbReference>
<feature type="compositionally biased region" description="Polar residues" evidence="4">
    <location>
        <begin position="41"/>
        <end position="58"/>
    </location>
</feature>
<evidence type="ECO:0000256" key="1">
    <source>
        <dbReference type="ARBA" id="ARBA00005912"/>
    </source>
</evidence>
<feature type="domain" description="Ribosome recycling factor" evidence="5">
    <location>
        <begin position="110"/>
        <end position="277"/>
    </location>
</feature>
<dbReference type="GO" id="GO:0043023">
    <property type="term" value="F:ribosomal large subunit binding"/>
    <property type="evidence" value="ECO:0007669"/>
    <property type="project" value="TreeGrafter"/>
</dbReference>
<dbReference type="OrthoDB" id="407355at2759"/>
<feature type="region of interest" description="Disordered" evidence="4">
    <location>
        <begin position="37"/>
        <end position="91"/>
    </location>
</feature>
<dbReference type="SUPFAM" id="SSF55194">
    <property type="entry name" value="Ribosome recycling factor, RRF"/>
    <property type="match status" value="1"/>
</dbReference>
<keyword evidence="7" id="KW-1185">Reference proteome</keyword>
<dbReference type="InterPro" id="IPR036191">
    <property type="entry name" value="RRF_sf"/>
</dbReference>
<dbReference type="PANTHER" id="PTHR20982">
    <property type="entry name" value="RIBOSOME RECYCLING FACTOR"/>
    <property type="match status" value="1"/>
</dbReference>
<dbReference type="GO" id="GO:0006412">
    <property type="term" value="P:translation"/>
    <property type="evidence" value="ECO:0007669"/>
    <property type="project" value="UniProtKB-KW"/>
</dbReference>
<evidence type="ECO:0000259" key="5">
    <source>
        <dbReference type="Pfam" id="PF01765"/>
    </source>
</evidence>
<dbReference type="Proteomes" id="UP000799324">
    <property type="component" value="Unassembled WGS sequence"/>
</dbReference>
<evidence type="ECO:0000256" key="4">
    <source>
        <dbReference type="SAM" id="MobiDB-lite"/>
    </source>
</evidence>
<evidence type="ECO:0000256" key="2">
    <source>
        <dbReference type="ARBA" id="ARBA00022917"/>
    </source>
</evidence>
<keyword evidence="2" id="KW-0648">Protein biosynthesis</keyword>
<sequence>MSHVRIPRAALRLTSHASRSLRSQAIDPPCQRLHLRATHLPPQTQCSTTATRRFTTSPPHLKKAGKANKSHARSDSSPPVTDLSGSTPTDEAYDVSGLEAAILKAMERLTHDLAQLRAGGRLNPELIESLKVQLGTAREGKEMVRLRDIAQVVPKGRVVNVMASEAEHIKPLTSAIASSSHNLTPSPPDPSTPLTIPVPLPPPTGESRQAALDAAHKASEAADKAIQTARAAHNKKLRKYEKDRAVLPDDLQKARKVMEDVVKKGHGEVKRIVEGARRVLESV</sequence>
<reference evidence="6" key="1">
    <citation type="journal article" date="2020" name="Stud. Mycol.">
        <title>101 Dothideomycetes genomes: a test case for predicting lifestyles and emergence of pathogens.</title>
        <authorList>
            <person name="Haridas S."/>
            <person name="Albert R."/>
            <person name="Binder M."/>
            <person name="Bloem J."/>
            <person name="Labutti K."/>
            <person name="Salamov A."/>
            <person name="Andreopoulos B."/>
            <person name="Baker S."/>
            <person name="Barry K."/>
            <person name="Bills G."/>
            <person name="Bluhm B."/>
            <person name="Cannon C."/>
            <person name="Castanera R."/>
            <person name="Culley D."/>
            <person name="Daum C."/>
            <person name="Ezra D."/>
            <person name="Gonzalez J."/>
            <person name="Henrissat B."/>
            <person name="Kuo A."/>
            <person name="Liang C."/>
            <person name="Lipzen A."/>
            <person name="Lutzoni F."/>
            <person name="Magnuson J."/>
            <person name="Mondo S."/>
            <person name="Nolan M."/>
            <person name="Ohm R."/>
            <person name="Pangilinan J."/>
            <person name="Park H.-J."/>
            <person name="Ramirez L."/>
            <person name="Alfaro M."/>
            <person name="Sun H."/>
            <person name="Tritt A."/>
            <person name="Yoshinaga Y."/>
            <person name="Zwiers L.-H."/>
            <person name="Turgeon B."/>
            <person name="Goodwin S."/>
            <person name="Spatafora J."/>
            <person name="Crous P."/>
            <person name="Grigoriev I."/>
        </authorList>
    </citation>
    <scope>NUCLEOTIDE SEQUENCE</scope>
    <source>
        <strain evidence="6">CBS 122681</strain>
    </source>
</reference>
<evidence type="ECO:0000313" key="7">
    <source>
        <dbReference type="Proteomes" id="UP000799324"/>
    </source>
</evidence>
<dbReference type="InterPro" id="IPR023584">
    <property type="entry name" value="Ribosome_recyc_fac_dom"/>
</dbReference>
<feature type="compositionally biased region" description="Polar residues" evidence="4">
    <location>
        <begin position="75"/>
        <end position="89"/>
    </location>
</feature>
<evidence type="ECO:0000313" key="6">
    <source>
        <dbReference type="EMBL" id="KAF2648735.1"/>
    </source>
</evidence>
<gene>
    <name evidence="6" type="ORF">K491DRAFT_771906</name>
</gene>
<protein>
    <submittedName>
        <fullName evidence="6">Ribosome recycling factor</fullName>
    </submittedName>
</protein>
<dbReference type="PANTHER" id="PTHR20982:SF3">
    <property type="entry name" value="MITOCHONDRIAL RIBOSOME RECYCLING FACTOR PSEUDO 1"/>
    <property type="match status" value="1"/>
</dbReference>
<comment type="function">
    <text evidence="3">Necessary for protein synthesis in mitochondria. Functions as a ribosome recycling factor in mitochondria.</text>
</comment>
<dbReference type="Gene3D" id="3.30.1360.40">
    <property type="match status" value="1"/>
</dbReference>
<proteinExistence type="inferred from homology"/>
<dbReference type="EMBL" id="MU004524">
    <property type="protein sequence ID" value="KAF2648735.1"/>
    <property type="molecule type" value="Genomic_DNA"/>
</dbReference>
<dbReference type="AlphaFoldDB" id="A0A6A6SLF5"/>
<name>A0A6A6SLF5_9PLEO</name>
<dbReference type="InterPro" id="IPR002661">
    <property type="entry name" value="Ribosome_recyc_fac"/>
</dbReference>
<organism evidence="6 7">
    <name type="scientific">Lophiostoma macrostomum CBS 122681</name>
    <dbReference type="NCBI Taxonomy" id="1314788"/>
    <lineage>
        <taxon>Eukaryota</taxon>
        <taxon>Fungi</taxon>
        <taxon>Dikarya</taxon>
        <taxon>Ascomycota</taxon>
        <taxon>Pezizomycotina</taxon>
        <taxon>Dothideomycetes</taxon>
        <taxon>Pleosporomycetidae</taxon>
        <taxon>Pleosporales</taxon>
        <taxon>Lophiostomataceae</taxon>
        <taxon>Lophiostoma</taxon>
    </lineage>
</organism>
<evidence type="ECO:0000256" key="3">
    <source>
        <dbReference type="ARBA" id="ARBA00024909"/>
    </source>
</evidence>
<dbReference type="GO" id="GO:0005739">
    <property type="term" value="C:mitochondrion"/>
    <property type="evidence" value="ECO:0007669"/>
    <property type="project" value="TreeGrafter"/>
</dbReference>
<feature type="compositionally biased region" description="Basic residues" evidence="4">
    <location>
        <begin position="60"/>
        <end position="71"/>
    </location>
</feature>
<accession>A0A6A6SLF5</accession>